<name>A0A9D0ZBQ8_9FIRM</name>
<dbReference type="InterPro" id="IPR054170">
    <property type="entry name" value="RlmL_1st"/>
</dbReference>
<dbReference type="InterPro" id="IPR002052">
    <property type="entry name" value="DNA_methylase_N6_adenine_CS"/>
</dbReference>
<proteinExistence type="predicted"/>
<dbReference type="InterPro" id="IPR053943">
    <property type="entry name" value="RlmKL-like_Mtase_CS"/>
</dbReference>
<dbReference type="GO" id="GO:0003723">
    <property type="term" value="F:RNA binding"/>
    <property type="evidence" value="ECO:0007669"/>
    <property type="project" value="UniProtKB-UniRule"/>
</dbReference>
<keyword evidence="1 5" id="KW-0489">Methyltransferase</keyword>
<comment type="caution">
    <text evidence="5">The sequence shown here is derived from an EMBL/GenBank/DDBJ whole genome shotgun (WGS) entry which is preliminary data.</text>
</comment>
<dbReference type="PROSITE" id="PS51165">
    <property type="entry name" value="THUMP"/>
    <property type="match status" value="1"/>
</dbReference>
<evidence type="ECO:0000256" key="2">
    <source>
        <dbReference type="ARBA" id="ARBA00022679"/>
    </source>
</evidence>
<dbReference type="PANTHER" id="PTHR47313:SF1">
    <property type="entry name" value="RIBOSOMAL RNA LARGE SUBUNIT METHYLTRANSFERASE K_L"/>
    <property type="match status" value="1"/>
</dbReference>
<dbReference type="PROSITE" id="PS00092">
    <property type="entry name" value="N6_MTASE"/>
    <property type="match status" value="1"/>
</dbReference>
<evidence type="ECO:0000256" key="1">
    <source>
        <dbReference type="ARBA" id="ARBA00022603"/>
    </source>
</evidence>
<dbReference type="Proteomes" id="UP000824262">
    <property type="component" value="Unassembled WGS sequence"/>
</dbReference>
<dbReference type="GO" id="GO:0070043">
    <property type="term" value="F:rRNA (guanine-N7-)-methyltransferase activity"/>
    <property type="evidence" value="ECO:0007669"/>
    <property type="project" value="TreeGrafter"/>
</dbReference>
<dbReference type="InterPro" id="IPR000241">
    <property type="entry name" value="RlmKL-like_Mtase"/>
</dbReference>
<keyword evidence="3" id="KW-0694">RNA-binding</keyword>
<dbReference type="GO" id="GO:0008990">
    <property type="term" value="F:rRNA (guanine-N2-)-methyltransferase activity"/>
    <property type="evidence" value="ECO:0007669"/>
    <property type="project" value="TreeGrafter"/>
</dbReference>
<dbReference type="SUPFAM" id="SSF53335">
    <property type="entry name" value="S-adenosyl-L-methionine-dependent methyltransferases"/>
    <property type="match status" value="1"/>
</dbReference>
<dbReference type="Gene3D" id="3.40.50.150">
    <property type="entry name" value="Vaccinia Virus protein VP39"/>
    <property type="match status" value="1"/>
</dbReference>
<dbReference type="Pfam" id="PF01170">
    <property type="entry name" value="UPF0020"/>
    <property type="match status" value="1"/>
</dbReference>
<dbReference type="InterPro" id="IPR004114">
    <property type="entry name" value="THUMP_dom"/>
</dbReference>
<dbReference type="Pfam" id="PF22020">
    <property type="entry name" value="RlmL_1st"/>
    <property type="match status" value="1"/>
</dbReference>
<dbReference type="PROSITE" id="PS01261">
    <property type="entry name" value="UPF0020"/>
    <property type="match status" value="1"/>
</dbReference>
<accession>A0A9D0ZBQ8</accession>
<dbReference type="InterPro" id="IPR029063">
    <property type="entry name" value="SAM-dependent_MTases_sf"/>
</dbReference>
<evidence type="ECO:0000313" key="5">
    <source>
        <dbReference type="EMBL" id="HIQ77688.1"/>
    </source>
</evidence>
<keyword evidence="2" id="KW-0808">Transferase</keyword>
<evidence type="ECO:0000313" key="6">
    <source>
        <dbReference type="Proteomes" id="UP000824262"/>
    </source>
</evidence>
<dbReference type="AlphaFoldDB" id="A0A9D0ZBQ8"/>
<dbReference type="Pfam" id="PF02926">
    <property type="entry name" value="THUMP"/>
    <property type="match status" value="1"/>
</dbReference>
<organism evidence="5 6">
    <name type="scientific">Candidatus Scatomorpha intestinavium</name>
    <dbReference type="NCBI Taxonomy" id="2840922"/>
    <lineage>
        <taxon>Bacteria</taxon>
        <taxon>Bacillati</taxon>
        <taxon>Bacillota</taxon>
        <taxon>Clostridia</taxon>
        <taxon>Eubacteriales</taxon>
        <taxon>Candidatus Scatomorpha</taxon>
    </lineage>
</organism>
<feature type="domain" description="THUMP" evidence="4">
    <location>
        <begin position="50"/>
        <end position="161"/>
    </location>
</feature>
<reference evidence="5" key="2">
    <citation type="journal article" date="2021" name="PeerJ">
        <title>Extensive microbial diversity within the chicken gut microbiome revealed by metagenomics and culture.</title>
        <authorList>
            <person name="Gilroy R."/>
            <person name="Ravi A."/>
            <person name="Getino M."/>
            <person name="Pursley I."/>
            <person name="Horton D.L."/>
            <person name="Alikhan N.F."/>
            <person name="Baker D."/>
            <person name="Gharbi K."/>
            <person name="Hall N."/>
            <person name="Watson M."/>
            <person name="Adriaenssens E.M."/>
            <person name="Foster-Nyarko E."/>
            <person name="Jarju S."/>
            <person name="Secka A."/>
            <person name="Antonio M."/>
            <person name="Oren A."/>
            <person name="Chaudhuri R.R."/>
            <person name="La Ragione R."/>
            <person name="Hildebrand F."/>
            <person name="Pallen M.J."/>
        </authorList>
    </citation>
    <scope>NUCLEOTIDE SEQUENCE</scope>
    <source>
        <strain evidence="5">ChiBcolR7-354</strain>
    </source>
</reference>
<protein>
    <submittedName>
        <fullName evidence="5">Class I SAM-dependent RNA methyltransferase</fullName>
    </submittedName>
</protein>
<dbReference type="Gene3D" id="3.30.2130.30">
    <property type="match status" value="1"/>
</dbReference>
<dbReference type="EMBL" id="DVGA01000005">
    <property type="protein sequence ID" value="HIQ77688.1"/>
    <property type="molecule type" value="Genomic_DNA"/>
</dbReference>
<gene>
    <name evidence="5" type="ORF">IAB77_00340</name>
</gene>
<evidence type="ECO:0000256" key="3">
    <source>
        <dbReference type="PROSITE-ProRule" id="PRU00529"/>
    </source>
</evidence>
<reference evidence="5" key="1">
    <citation type="submission" date="2020-10" db="EMBL/GenBank/DDBJ databases">
        <authorList>
            <person name="Gilroy R."/>
        </authorList>
    </citation>
    <scope>NUCLEOTIDE SEQUENCE</scope>
    <source>
        <strain evidence="5">ChiBcolR7-354</strain>
    </source>
</reference>
<sequence length="377" mass="41905">MAGSARGRLTLCATCLFGVEGPLAAELRRLGMEEVSASDGRVRFVTDERGLARANICSRFAERILLELGSFPARSFDELFEGVKALPLERWIPSGAAFPVKGWSVDSALHSVVDCQRIIKKAAAVRLASARGERDMLREDGPVHQLRFSIMRDEAAIYLDTSGAALHKRGYRPGHLAAPLRETIAAAMVDLARYRGRGDFCDPFCGSGTIAIEAAFAALNRAPGARRHFAAEDWPVLSPGIWRDEREAAKAREYRGDYRIFASDIDPQAVALARQNAERAGVAQYIEFSVADALAFSRRTEGGVIVTNPPYGERLMEREEAGRLYERFGEAYGALENWRLYLLSGHPDFEQCFGRRADKRRKLYNGPIVCYLYSYGR</sequence>
<dbReference type="CDD" id="cd11715">
    <property type="entry name" value="THUMP_AdoMetMT"/>
    <property type="match status" value="1"/>
</dbReference>
<evidence type="ECO:0000259" key="4">
    <source>
        <dbReference type="PROSITE" id="PS51165"/>
    </source>
</evidence>
<dbReference type="PANTHER" id="PTHR47313">
    <property type="entry name" value="RIBOSOMAL RNA LARGE SUBUNIT METHYLTRANSFERASE K/L"/>
    <property type="match status" value="1"/>
</dbReference>